<dbReference type="SMART" id="SM00822">
    <property type="entry name" value="PKS_KR"/>
    <property type="match status" value="1"/>
</dbReference>
<gene>
    <name evidence="4" type="ORF">GCM10009038_10840</name>
</gene>
<dbReference type="RefSeq" id="WP_189443614.1">
    <property type="nucleotide sequence ID" value="NZ_BMZI01000002.1"/>
</dbReference>
<organism evidence="4 5">
    <name type="scientific">Salinicola rhizosphaerae</name>
    <dbReference type="NCBI Taxonomy" id="1443141"/>
    <lineage>
        <taxon>Bacteria</taxon>
        <taxon>Pseudomonadati</taxon>
        <taxon>Pseudomonadota</taxon>
        <taxon>Gammaproteobacteria</taxon>
        <taxon>Oceanospirillales</taxon>
        <taxon>Halomonadaceae</taxon>
        <taxon>Salinicola</taxon>
    </lineage>
</organism>
<dbReference type="Gene3D" id="3.40.50.720">
    <property type="entry name" value="NAD(P)-binding Rossmann-like Domain"/>
    <property type="match status" value="1"/>
</dbReference>
<dbReference type="PRINTS" id="PR00081">
    <property type="entry name" value="GDHRDH"/>
</dbReference>
<dbReference type="EMBL" id="BMZI01000002">
    <property type="protein sequence ID" value="GHB14332.1"/>
    <property type="molecule type" value="Genomic_DNA"/>
</dbReference>
<protein>
    <submittedName>
        <fullName evidence="4">Short chain dehydrogenase</fullName>
    </submittedName>
</protein>
<evidence type="ECO:0000259" key="3">
    <source>
        <dbReference type="SMART" id="SM00822"/>
    </source>
</evidence>
<feature type="domain" description="Ketoreductase" evidence="3">
    <location>
        <begin position="9"/>
        <end position="182"/>
    </location>
</feature>
<accession>A0ABQ3DWF0</accession>
<keyword evidence="2" id="KW-0560">Oxidoreductase</keyword>
<evidence type="ECO:0000256" key="1">
    <source>
        <dbReference type="ARBA" id="ARBA00006484"/>
    </source>
</evidence>
<evidence type="ECO:0000256" key="2">
    <source>
        <dbReference type="ARBA" id="ARBA00023002"/>
    </source>
</evidence>
<dbReference type="InterPro" id="IPR036291">
    <property type="entry name" value="NAD(P)-bd_dom_sf"/>
</dbReference>
<dbReference type="InterPro" id="IPR057326">
    <property type="entry name" value="KR_dom"/>
</dbReference>
<evidence type="ECO:0000313" key="5">
    <source>
        <dbReference type="Proteomes" id="UP000646745"/>
    </source>
</evidence>
<dbReference type="SUPFAM" id="SSF51735">
    <property type="entry name" value="NAD(P)-binding Rossmann-fold domains"/>
    <property type="match status" value="1"/>
</dbReference>
<comment type="caution">
    <text evidence="4">The sequence shown here is derived from an EMBL/GenBank/DDBJ whole genome shotgun (WGS) entry which is preliminary data.</text>
</comment>
<evidence type="ECO:0000313" key="4">
    <source>
        <dbReference type="EMBL" id="GHB14332.1"/>
    </source>
</evidence>
<dbReference type="PANTHER" id="PTHR43477">
    <property type="entry name" value="DIHYDROANTICAPSIN 7-DEHYDROGENASE"/>
    <property type="match status" value="1"/>
</dbReference>
<dbReference type="InterPro" id="IPR051122">
    <property type="entry name" value="SDR_DHRS6-like"/>
</dbReference>
<comment type="similarity">
    <text evidence="1">Belongs to the short-chain dehydrogenases/reductases (SDR) family.</text>
</comment>
<reference evidence="5" key="1">
    <citation type="journal article" date="2019" name="Int. J. Syst. Evol. Microbiol.">
        <title>The Global Catalogue of Microorganisms (GCM) 10K type strain sequencing project: providing services to taxonomists for standard genome sequencing and annotation.</title>
        <authorList>
            <consortium name="The Broad Institute Genomics Platform"/>
            <consortium name="The Broad Institute Genome Sequencing Center for Infectious Disease"/>
            <person name="Wu L."/>
            <person name="Ma J."/>
        </authorList>
    </citation>
    <scope>NUCLEOTIDE SEQUENCE [LARGE SCALE GENOMIC DNA]</scope>
    <source>
        <strain evidence="5">KCTC 32998</strain>
    </source>
</reference>
<dbReference type="PANTHER" id="PTHR43477:SF1">
    <property type="entry name" value="DIHYDROANTICAPSIN 7-DEHYDROGENASE"/>
    <property type="match status" value="1"/>
</dbReference>
<dbReference type="InterPro" id="IPR002347">
    <property type="entry name" value="SDR_fam"/>
</dbReference>
<keyword evidence="5" id="KW-1185">Reference proteome</keyword>
<dbReference type="Proteomes" id="UP000646745">
    <property type="component" value="Unassembled WGS sequence"/>
</dbReference>
<name>A0ABQ3DWF0_9GAMM</name>
<proteinExistence type="inferred from homology"/>
<dbReference type="Pfam" id="PF13561">
    <property type="entry name" value="adh_short_C2"/>
    <property type="match status" value="1"/>
</dbReference>
<sequence length="241" mass="25551">MGLEALTQRTIFIAGGGSGMGAELARQASVAGAKVALAGRSKEKLTSVASTLPGPVTIHPLDISQRDQVEAAFRELERVDHIVSTVADLTFKPFIELTDGEIERTLASKIWASIQLGRAAHRFLNEDGSLLFYSGVAAYRPVPGGSMVSAANHWLEGMMNALAVELKPRRVNIVSPGIVDSPTWDGMSNEDKQAMFTDTADSLPVGRVGNVQELAEAGLSILTNGYIDAQVLHVDGGGRIA</sequence>